<comment type="caution">
    <text evidence="1">The sequence shown here is derived from an EMBL/GenBank/DDBJ whole genome shotgun (WGS) entry which is preliminary data.</text>
</comment>
<keyword evidence="2" id="KW-1185">Reference proteome</keyword>
<evidence type="ECO:0000313" key="1">
    <source>
        <dbReference type="EMBL" id="KAL2715993.1"/>
    </source>
</evidence>
<accession>A0ABD2A5T0</accession>
<proteinExistence type="predicted"/>
<gene>
    <name evidence="1" type="ORF">V1478_013669</name>
</gene>
<name>A0ABD2A5T0_VESSQ</name>
<sequence>MSITLQPKTILQTTGCGLVNGPFGNVSTDIIRKKKITHNMPAHMLSSTLINAIDRNIYSHKKYHKQFLTLSFRNSYKCKYSIGSNYFHLHLMDDIRSINYCVKNFCTKICMHYNNICCIKFISRTITNGKIPYREHKYTTVTVTVTKSLENPQENELKF</sequence>
<dbReference type="AlphaFoldDB" id="A0ABD2A5T0"/>
<reference evidence="1 2" key="1">
    <citation type="journal article" date="2024" name="Ann. Entomol. Soc. Am.">
        <title>Genomic analyses of the southern and eastern yellowjacket wasps (Hymenoptera: Vespidae) reveal evolutionary signatures of social life.</title>
        <authorList>
            <person name="Catto M.A."/>
            <person name="Caine P.B."/>
            <person name="Orr S.E."/>
            <person name="Hunt B.G."/>
            <person name="Goodisman M.A.D."/>
        </authorList>
    </citation>
    <scope>NUCLEOTIDE SEQUENCE [LARGE SCALE GENOMIC DNA]</scope>
    <source>
        <strain evidence="1">233</strain>
        <tissue evidence="1">Head and thorax</tissue>
    </source>
</reference>
<dbReference type="Proteomes" id="UP001607302">
    <property type="component" value="Unassembled WGS sequence"/>
</dbReference>
<organism evidence="1 2">
    <name type="scientific">Vespula squamosa</name>
    <name type="common">Southern yellow jacket</name>
    <name type="synonym">Wasp</name>
    <dbReference type="NCBI Taxonomy" id="30214"/>
    <lineage>
        <taxon>Eukaryota</taxon>
        <taxon>Metazoa</taxon>
        <taxon>Ecdysozoa</taxon>
        <taxon>Arthropoda</taxon>
        <taxon>Hexapoda</taxon>
        <taxon>Insecta</taxon>
        <taxon>Pterygota</taxon>
        <taxon>Neoptera</taxon>
        <taxon>Endopterygota</taxon>
        <taxon>Hymenoptera</taxon>
        <taxon>Apocrita</taxon>
        <taxon>Aculeata</taxon>
        <taxon>Vespoidea</taxon>
        <taxon>Vespidae</taxon>
        <taxon>Vespinae</taxon>
        <taxon>Vespula</taxon>
    </lineage>
</organism>
<evidence type="ECO:0000313" key="2">
    <source>
        <dbReference type="Proteomes" id="UP001607302"/>
    </source>
</evidence>
<protein>
    <submittedName>
        <fullName evidence="1">Uncharacterized protein</fullName>
    </submittedName>
</protein>
<dbReference type="EMBL" id="JAUDFV010000154">
    <property type="protein sequence ID" value="KAL2715993.1"/>
    <property type="molecule type" value="Genomic_DNA"/>
</dbReference>